<dbReference type="EMBL" id="CP132970">
    <property type="protein sequence ID" value="XBW02982.1"/>
    <property type="molecule type" value="Genomic_DNA"/>
</dbReference>
<protein>
    <recommendedName>
        <fullName evidence="4">PH domain-containing protein</fullName>
    </recommendedName>
</protein>
<feature type="compositionally biased region" description="Basic residues" evidence="1">
    <location>
        <begin position="261"/>
        <end position="273"/>
    </location>
</feature>
<keyword evidence="2" id="KW-1133">Transmembrane helix</keyword>
<evidence type="ECO:0000313" key="3">
    <source>
        <dbReference type="EMBL" id="XBW02982.1"/>
    </source>
</evidence>
<sequence>MSFAFVQDTIRTNDFQVTLGAAGGSIALFVIARSSFRRAGLRDLRPHRDIKFRHDRDRGPGISIPTRRTEVWTTVAVMLGLAAYGSAAAFTWHSGLGEALLPINRDNSESALFIAVCAAGMGLIAVLIVSIRFETTLYISPRGVRRYVRRRVFFKKQVFDISLSWEGIARIGVGSLGVGGGTTVHPVIDLHTNEPIPPEARTRHDSECRVAVMAHQLVTEPNTLFALLERLAENPRDRELLTKSDAVDLLRPPPLRERFRAARKPSRQHGNNR</sequence>
<organism evidence="3">
    <name type="scientific">Rhodococcus sp. D-6</name>
    <dbReference type="NCBI Taxonomy" id="1387842"/>
    <lineage>
        <taxon>Bacteria</taxon>
        <taxon>Bacillati</taxon>
        <taxon>Actinomycetota</taxon>
        <taxon>Actinomycetes</taxon>
        <taxon>Mycobacteriales</taxon>
        <taxon>Nocardiaceae</taxon>
        <taxon>Rhodococcus</taxon>
    </lineage>
</organism>
<evidence type="ECO:0008006" key="4">
    <source>
        <dbReference type="Google" id="ProtNLM"/>
    </source>
</evidence>
<reference evidence="3" key="1">
    <citation type="submission" date="2023-08" db="EMBL/GenBank/DDBJ databases">
        <title>The novel hydrolase IpcH responsible for the initial isoprocarb degradation step in Rhodococcus sp. D-6.</title>
        <authorList>
            <person name="Zhu Q."/>
        </authorList>
    </citation>
    <scope>NUCLEOTIDE SEQUENCE</scope>
    <source>
        <strain evidence="3">D-6</strain>
    </source>
</reference>
<feature type="transmembrane region" description="Helical" evidence="2">
    <location>
        <begin position="15"/>
        <end position="32"/>
    </location>
</feature>
<feature type="region of interest" description="Disordered" evidence="1">
    <location>
        <begin position="252"/>
        <end position="273"/>
    </location>
</feature>
<name>A0AAU7USZ9_9NOCA</name>
<evidence type="ECO:0000256" key="2">
    <source>
        <dbReference type="SAM" id="Phobius"/>
    </source>
</evidence>
<dbReference type="KEGG" id="rhox:RBB84_16975"/>
<keyword evidence="2" id="KW-0472">Membrane</keyword>
<proteinExistence type="predicted"/>
<evidence type="ECO:0000256" key="1">
    <source>
        <dbReference type="SAM" id="MobiDB-lite"/>
    </source>
</evidence>
<dbReference type="AlphaFoldDB" id="A0AAU7USZ9"/>
<dbReference type="RefSeq" id="WP_350246313.1">
    <property type="nucleotide sequence ID" value="NZ_CP132970.1"/>
</dbReference>
<gene>
    <name evidence="3" type="ORF">RBB84_16975</name>
</gene>
<accession>A0AAU7USZ9</accession>
<feature type="transmembrane region" description="Helical" evidence="2">
    <location>
        <begin position="71"/>
        <end position="92"/>
    </location>
</feature>
<keyword evidence="2" id="KW-0812">Transmembrane</keyword>
<feature type="transmembrane region" description="Helical" evidence="2">
    <location>
        <begin position="112"/>
        <end position="133"/>
    </location>
</feature>